<gene>
    <name evidence="1" type="ORF">EV148_1113</name>
</gene>
<evidence type="ECO:0008006" key="3">
    <source>
        <dbReference type="Google" id="ProtNLM"/>
    </source>
</evidence>
<sequence>MQGKATVWSKRIVAWRSSGESAAAYCRARGLSYSQFVYWQRRSSALVPVAIETRPAAQAESVAGVEVVLPSGLRLRVPALPMAELAALVRALC</sequence>
<name>A0A4R2HZF8_9GAMM</name>
<dbReference type="NCBIfam" id="NF047593">
    <property type="entry name" value="IS66_ISAeme5_TnpA"/>
    <property type="match status" value="1"/>
</dbReference>
<protein>
    <recommendedName>
        <fullName evidence="3">Transposase</fullName>
    </recommendedName>
</protein>
<evidence type="ECO:0000313" key="1">
    <source>
        <dbReference type="EMBL" id="TCO36827.1"/>
    </source>
</evidence>
<dbReference type="Proteomes" id="UP000294862">
    <property type="component" value="Unassembled WGS sequence"/>
</dbReference>
<organism evidence="1 2">
    <name type="scientific">Dokdonella fugitiva</name>
    <dbReference type="NCBI Taxonomy" id="328517"/>
    <lineage>
        <taxon>Bacteria</taxon>
        <taxon>Pseudomonadati</taxon>
        <taxon>Pseudomonadota</taxon>
        <taxon>Gammaproteobacteria</taxon>
        <taxon>Lysobacterales</taxon>
        <taxon>Rhodanobacteraceae</taxon>
        <taxon>Dokdonella</taxon>
    </lineage>
</organism>
<evidence type="ECO:0000313" key="2">
    <source>
        <dbReference type="Proteomes" id="UP000294862"/>
    </source>
</evidence>
<accession>A0A4R2HZF8</accession>
<dbReference type="AlphaFoldDB" id="A0A4R2HZF8"/>
<keyword evidence="2" id="KW-1185">Reference proteome</keyword>
<dbReference type="RefSeq" id="WP_131999874.1">
    <property type="nucleotide sequence ID" value="NZ_JACGXM010000016.1"/>
</dbReference>
<comment type="caution">
    <text evidence="1">The sequence shown here is derived from an EMBL/GenBank/DDBJ whole genome shotgun (WGS) entry which is preliminary data.</text>
</comment>
<dbReference type="OrthoDB" id="5570480at2"/>
<dbReference type="EMBL" id="SLWQ01000011">
    <property type="protein sequence ID" value="TCO36827.1"/>
    <property type="molecule type" value="Genomic_DNA"/>
</dbReference>
<proteinExistence type="predicted"/>
<reference evidence="1 2" key="1">
    <citation type="journal article" date="2015" name="Stand. Genomic Sci.">
        <title>Genomic Encyclopedia of Bacterial and Archaeal Type Strains, Phase III: the genomes of soil and plant-associated and newly described type strains.</title>
        <authorList>
            <person name="Whitman W.B."/>
            <person name="Woyke T."/>
            <person name="Klenk H.P."/>
            <person name="Zhou Y."/>
            <person name="Lilburn T.G."/>
            <person name="Beck B.J."/>
            <person name="De Vos P."/>
            <person name="Vandamme P."/>
            <person name="Eisen J.A."/>
            <person name="Garrity G."/>
            <person name="Hugenholtz P."/>
            <person name="Kyrpides N.C."/>
        </authorList>
    </citation>
    <scope>NUCLEOTIDE SEQUENCE [LARGE SCALE GENOMIC DNA]</scope>
    <source>
        <strain evidence="1 2">A3</strain>
    </source>
</reference>